<gene>
    <name evidence="2" type="ORF">AVDCRST_MAG02-1268</name>
</gene>
<proteinExistence type="predicted"/>
<feature type="region of interest" description="Disordered" evidence="1">
    <location>
        <begin position="99"/>
        <end position="126"/>
    </location>
</feature>
<organism evidence="2">
    <name type="scientific">uncultured Rubrobacteraceae bacterium</name>
    <dbReference type="NCBI Taxonomy" id="349277"/>
    <lineage>
        <taxon>Bacteria</taxon>
        <taxon>Bacillati</taxon>
        <taxon>Actinomycetota</taxon>
        <taxon>Rubrobacteria</taxon>
        <taxon>Rubrobacterales</taxon>
        <taxon>Rubrobacteraceae</taxon>
        <taxon>environmental samples</taxon>
    </lineage>
</organism>
<sequence>MTRPFFRLLFVTPALISADAARHGASESLVPGSTKPATVRAETSRGSGAGKETGGAGRGARQAAERRPGGPGVPGRSWCLVALSARRHRIFGVVAGQWKPSSRMSRGGRGRESAIDGDPSVYTRRL</sequence>
<accession>A0A6J4QSR9</accession>
<protein>
    <submittedName>
        <fullName evidence="2">Uncharacterized protein</fullName>
    </submittedName>
</protein>
<evidence type="ECO:0000313" key="2">
    <source>
        <dbReference type="EMBL" id="CAA9453798.1"/>
    </source>
</evidence>
<dbReference type="EMBL" id="CADCVH010000040">
    <property type="protein sequence ID" value="CAA9453798.1"/>
    <property type="molecule type" value="Genomic_DNA"/>
</dbReference>
<evidence type="ECO:0000256" key="1">
    <source>
        <dbReference type="SAM" id="MobiDB-lite"/>
    </source>
</evidence>
<reference evidence="2" key="1">
    <citation type="submission" date="2020-02" db="EMBL/GenBank/DDBJ databases">
        <authorList>
            <person name="Meier V. D."/>
        </authorList>
    </citation>
    <scope>NUCLEOTIDE SEQUENCE</scope>
    <source>
        <strain evidence="2">AVDCRST_MAG02</strain>
    </source>
</reference>
<name>A0A6J4QSR9_9ACTN</name>
<feature type="region of interest" description="Disordered" evidence="1">
    <location>
        <begin position="22"/>
        <end position="77"/>
    </location>
</feature>
<dbReference type="AlphaFoldDB" id="A0A6J4QSR9"/>
<feature type="compositionally biased region" description="Gly residues" evidence="1">
    <location>
        <begin position="47"/>
        <end position="58"/>
    </location>
</feature>